<protein>
    <submittedName>
        <fullName evidence="3">SGNH/GDSL hydrolase family protein</fullName>
    </submittedName>
</protein>
<accession>A0A8T8I5G7</accession>
<dbReference type="PANTHER" id="PTHR43784">
    <property type="entry name" value="GDSL-LIKE LIPASE/ACYLHYDROLASE, PUTATIVE (AFU_ORTHOLOGUE AFUA_2G00820)-RELATED"/>
    <property type="match status" value="1"/>
</dbReference>
<evidence type="ECO:0000259" key="2">
    <source>
        <dbReference type="Pfam" id="PF13472"/>
    </source>
</evidence>
<dbReference type="CDD" id="cd01832">
    <property type="entry name" value="SGNH_hydrolase_like_1"/>
    <property type="match status" value="1"/>
</dbReference>
<gene>
    <name evidence="3" type="ORF">J7S33_05660</name>
</gene>
<name>A0A8T8I5G7_9PSEU</name>
<sequence>MVLGDSTTVGVGDPVRGGWRGVGPLLAASFPGARYLNPSFTGARVASVRYEQLPAALRARPDAAVLLVGMNDALRSDFDPVRLHEDLDAVVGALVGVGASVVTVRFHDHGRVFRLPGALRRALTARIGELNRVIDAVVRRHRVGCVDLDLMEGAYCLRTWAVDRLHPSELGHRRLARAFADRLAEQGCAVVRPVSLECTGGIRVTPLHHAGWLVFKGVPWLWRRGRDLVPYAAAILYRSWTGAAQPGGGGAVRPRPPAPSRPNALAEPVDGPVADRRGRVLLR</sequence>
<evidence type="ECO:0000256" key="1">
    <source>
        <dbReference type="SAM" id="MobiDB-lite"/>
    </source>
</evidence>
<dbReference type="Gene3D" id="3.40.50.1110">
    <property type="entry name" value="SGNH hydrolase"/>
    <property type="match status" value="1"/>
</dbReference>
<feature type="region of interest" description="Disordered" evidence="1">
    <location>
        <begin position="244"/>
        <end position="283"/>
    </location>
</feature>
<feature type="compositionally biased region" description="Basic and acidic residues" evidence="1">
    <location>
        <begin position="273"/>
        <end position="283"/>
    </location>
</feature>
<feature type="non-terminal residue" evidence="3">
    <location>
        <position position="283"/>
    </location>
</feature>
<dbReference type="Pfam" id="PF13472">
    <property type="entry name" value="Lipase_GDSL_2"/>
    <property type="match status" value="1"/>
</dbReference>
<keyword evidence="3" id="KW-0378">Hydrolase</keyword>
<dbReference type="SUPFAM" id="SSF52266">
    <property type="entry name" value="SGNH hydrolase"/>
    <property type="match status" value="1"/>
</dbReference>
<evidence type="ECO:0000313" key="4">
    <source>
        <dbReference type="Proteomes" id="UP000671828"/>
    </source>
</evidence>
<dbReference type="EMBL" id="CP072788">
    <property type="protein sequence ID" value="QTR05999.1"/>
    <property type="molecule type" value="Genomic_DNA"/>
</dbReference>
<dbReference type="GO" id="GO:0016787">
    <property type="term" value="F:hydrolase activity"/>
    <property type="evidence" value="ECO:0007669"/>
    <property type="project" value="UniProtKB-KW"/>
</dbReference>
<evidence type="ECO:0000313" key="3">
    <source>
        <dbReference type="EMBL" id="QTR05999.1"/>
    </source>
</evidence>
<dbReference type="Proteomes" id="UP000671828">
    <property type="component" value="Chromosome"/>
</dbReference>
<organism evidence="3 4">
    <name type="scientific">Saccharothrix algeriensis</name>
    <dbReference type="NCBI Taxonomy" id="173560"/>
    <lineage>
        <taxon>Bacteria</taxon>
        <taxon>Bacillati</taxon>
        <taxon>Actinomycetota</taxon>
        <taxon>Actinomycetes</taxon>
        <taxon>Pseudonocardiales</taxon>
        <taxon>Pseudonocardiaceae</taxon>
        <taxon>Saccharothrix</taxon>
    </lineage>
</organism>
<proteinExistence type="predicted"/>
<feature type="domain" description="SGNH hydrolase-type esterase" evidence="2">
    <location>
        <begin position="2"/>
        <end position="174"/>
    </location>
</feature>
<dbReference type="AlphaFoldDB" id="A0A8T8I5G7"/>
<dbReference type="InterPro" id="IPR053140">
    <property type="entry name" value="GDSL_Rv0518-like"/>
</dbReference>
<dbReference type="PANTHER" id="PTHR43784:SF2">
    <property type="entry name" value="GDSL-LIKE LIPASE_ACYLHYDROLASE, PUTATIVE (AFU_ORTHOLOGUE AFUA_2G00820)-RELATED"/>
    <property type="match status" value="1"/>
</dbReference>
<dbReference type="InterPro" id="IPR036514">
    <property type="entry name" value="SGNH_hydro_sf"/>
</dbReference>
<dbReference type="InterPro" id="IPR013830">
    <property type="entry name" value="SGNH_hydro"/>
</dbReference>
<reference evidence="3" key="1">
    <citation type="submission" date="2021-04" db="EMBL/GenBank/DDBJ databases">
        <title>Saccharothrix algeriensis WGS.</title>
        <authorList>
            <person name="Stuskova K."/>
            <person name="Hakalova E."/>
            <person name="Tebbal A.B."/>
            <person name="Eichmeier A."/>
        </authorList>
    </citation>
    <scope>NUCLEOTIDE SEQUENCE</scope>
    <source>
        <strain evidence="3">NRRL B-24137</strain>
    </source>
</reference>